<dbReference type="EMBL" id="VNJI01000008">
    <property type="protein sequence ID" value="TVY10436.1"/>
    <property type="molecule type" value="Genomic_DNA"/>
</dbReference>
<evidence type="ECO:0000256" key="1">
    <source>
        <dbReference type="SAM" id="MobiDB-lite"/>
    </source>
</evidence>
<dbReference type="PANTHER" id="PTHR43308:SF5">
    <property type="entry name" value="S-LAYER PROTEIN _ PEPTIDOGLYCAN ENDO-BETA-N-ACETYLGLUCOSAMINIDASE"/>
    <property type="match status" value="1"/>
</dbReference>
<dbReference type="PROSITE" id="PS51272">
    <property type="entry name" value="SLH"/>
    <property type="match status" value="3"/>
</dbReference>
<feature type="region of interest" description="Disordered" evidence="1">
    <location>
        <begin position="2123"/>
        <end position="2174"/>
    </location>
</feature>
<evidence type="ECO:0000259" key="3">
    <source>
        <dbReference type="PROSITE" id="PS51272"/>
    </source>
</evidence>
<dbReference type="SUPFAM" id="SSF49373">
    <property type="entry name" value="Invasin/intimin cell-adhesion fragments"/>
    <property type="match status" value="3"/>
</dbReference>
<dbReference type="RefSeq" id="WP_144845524.1">
    <property type="nucleotide sequence ID" value="NZ_VNJI01000008.1"/>
</dbReference>
<dbReference type="SUPFAM" id="SSF89550">
    <property type="entry name" value="PHP domain-like"/>
    <property type="match status" value="1"/>
</dbReference>
<sequence length="2515" mass="264067">MYGLMRKYLRRYKKWANLAMAVMLLTSVVLPNVLLQTANAAAETVANWSFTAANTALVTKASGGNAANSGNAELTLSNGRTPTYSTTGNTIYKDGWASPTGGYWQAKLSTEGYTGLTLSSKQYGTNGGPRDFKLQYSIDGTNFVDFSTEYQLTTSIVQKDIALPAQAENQPTLYIRWLNTSNASISSTNAGTNGTGTITQSSGNSRIADILVSGTPTSGSVTPVPVTGVSLNTNTVNLTVLGASYGLTATVAPAIATNKTVTWASNDTTVATVTYGTVTAVGVGTATITATTEDGNKQAAATVNVTNNPVSATGVTLDKSTLPLTVGGTGQLTATVQPTTATNKTVTWSSDHTDVATVNTSGKVTAVGTGTATITVTTADGSYTASATVNVTNAATYKPGDVVFSQLYINGGNSGAFYKTKFFELYNTTNQDIDFGGQWNIFYASATGSFNAGQVPLSGVIKAHGYFLVKGSTSTNGADLPVTEDASTSINPSGSTGGVLALASTPTGLTGQDDPKAIDMVAYGNGTNTNFTLKTDHWGAPFYNSSVGGGTILRKTDAGSDPRAAYGIGNGFFTKNPSNDFVLNAPASTSSPVEIQIRTSKSMISPDSAKLSFTSAGGNVVGTAGAVPGSSTVKAYVETSRTVTPVGQATAAAANGSFTLSFTNTNNNQSVYVTYTSASKESVYTRVDAAPSSSTPVSIGQLRTNDANGLLLNIGYTATIEGVVTSANKALGTEKTNFYVQDATGGLDVISGQDPSISILVGHKVKVTGKLIFTAGTAQLVATSTILDEGADTVPAAAPITLDALGAYATAEPLEGKLVTVKAKVSTVPASGPDYDVTVIDDANHTAVVRILGSTGIDVAGGAITQGETYTFTGVVAQSKKSSPFNAGYLLLPRSASDVKGELQLSHTPLLKAYTGIDVSFKATAKFADSVKIWYKGQSDANYSSVTMASADGLNYNGAIPQASMPTGKLLYYIEAMQGSTTKTVGEAAQPITIDVVPDTDGPDLFNMQPADHDEIESAHPVITANWEDPNGVNTSSVSIKINSIDYTSKAVISETGMNLTIADPDSLAVGIYTVEVSAKDKLNNLSTHTWSFKVLPRFSGGNHYYGTTHNHTNISHDADGSPEDALKAAEYHDYDWFAFSDHSHDIDASLAGTDTVDHNGMPERTGGSDWQLTKNLAAQYTKNGSFVVFPAFEMTSTTWGHSNVFGTTNFIDRVQSGGKYQNLQNYYGWVLTYDNVVAQFNHPAMSANAFDNFIPYDKNVDKLFTMLEVGNGSGKYSYANAESKFFSALDLGWHVAPTYGEDNHDATWGQTKQRTVIVADNLSQDSLIDAMRKMHVYMTEDPNAKLDVLASGWYMGSTTDTKNLQFSITGSDSVLESKSDPKYSYLKTVSNDNIAKIELITNGGRVIQSYVPTTDTTSFNWSPTVNVIGGQQWFVVRVTQKDGDRIYSSPIWSPEDPVAVNVNNVTVVEGAVVSGVAATLEAGVTNLGTTDVTDITAKFYIDTVDAGHMIGDAAIPSLLSSKSAIVRVSWPNPVAGEHKIIVILSSTDKDLGDNNYEQALSVKAPLGKTILIDTSKQNENTSTDSGGYPNNLKTFTVMMKQQGYTVTENTYTITDTVLNQASVLYITHPAVAYSAAEITAINNFVAKGGSLLLAERSNKDGSNQSLNAVLSGIGSSILVNNDGLYDESVNGNFFGDRTTYNYAVKAHPTPVSNGLTDFVPTIESFGPASLAKNDGAGNKVPLTDTDKVSILVRGNETTFQNSPNIKSDSVSYNVQTSNAPGKPTLDNVTGGSVIPMVASETLNTNGGRVIVTGMNIFHDKEMDQTYNAKGNVPFALNAVNWLAHLEPKVVSIADARKLPEGTNVVVQGKVTTAAGIFYDAAYLQDETGGIMAFSEVPEGSLKLGDTIRVYGHIGTFENDKELMFDKFVNSVVKLSSGTAVEPKLLPTGAVTSDTYQGQLVQVKGKVVSLPDANSIVVNDGSGDVLVFIDGYIVNESGVPIPQLHIGDTLQATGMSGKYSQGDRIRVRDTRELVKLDGSSVPVTGVTLNTNAFVMTVGSSVYSLTATIQPTDATNQAVTWTSSNPSVATVDAGHVTALAAGTSTITVITDDGHFTASATVTVTTPSNGGSSSSSSSSGSAPAGSTDSKTVTVSADSLTSSGSGKATVSVPAEASEVKLPSNTADLIKQGNLEIKSDKLTMSIPSELMKQLTSGLSADALQGSSISVQFHALSDAETSAALSSSKHAGNEAVKLAGEVYEFKLSITTADGKTTTLSKFDKPMVLTLKASSTVNPKLTGIYYISDEGKLEYVGGKFNSDGTVSAEIKHFSKYAVLEVNKTFADVPAGHWATDVIKELAAKQIVNGISDTAFAPERSVTRAEFTTLLVNALKLTASAKGDVSFSDVSASDWYAGAVAAAVKAGLVQGKSATTFDSNAQITREEMVTMLMRAYEYRNGKANAAVGSTFKDEAQISPWAAAFVKEAAALKLIQGRSAEQFEPNGITTRAEAAQVIYNLLK</sequence>
<dbReference type="InterPro" id="IPR025646">
    <property type="entry name" value="DUF4350"/>
</dbReference>
<dbReference type="Gene3D" id="2.60.40.10">
    <property type="entry name" value="Immunoglobulins"/>
    <property type="match status" value="1"/>
</dbReference>
<dbReference type="InterPro" id="IPR001119">
    <property type="entry name" value="SLH_dom"/>
</dbReference>
<accession>A0A559KE72</accession>
<proteinExistence type="predicted"/>
<evidence type="ECO:0000259" key="4">
    <source>
        <dbReference type="PROSITE" id="PS51841"/>
    </source>
</evidence>
<dbReference type="InterPro" id="IPR008964">
    <property type="entry name" value="Invasin/intimin_cell_adhesion"/>
</dbReference>
<organism evidence="5 6">
    <name type="scientific">Paenibacillus cremeus</name>
    <dbReference type="NCBI Taxonomy" id="2163881"/>
    <lineage>
        <taxon>Bacteria</taxon>
        <taxon>Bacillati</taxon>
        <taxon>Bacillota</taxon>
        <taxon>Bacilli</taxon>
        <taxon>Bacillales</taxon>
        <taxon>Paenibacillaceae</taxon>
        <taxon>Paenibacillus</taxon>
    </lineage>
</organism>
<comment type="caution">
    <text evidence="5">The sequence shown here is derived from an EMBL/GenBank/DDBJ whole genome shotgun (WGS) entry which is preliminary data.</text>
</comment>
<keyword evidence="2" id="KW-0732">Signal</keyword>
<dbReference type="InterPro" id="IPR011635">
    <property type="entry name" value="CARDB"/>
</dbReference>
<evidence type="ECO:0000313" key="6">
    <source>
        <dbReference type="Proteomes" id="UP000317036"/>
    </source>
</evidence>
<evidence type="ECO:0000313" key="5">
    <source>
        <dbReference type="EMBL" id="TVY10436.1"/>
    </source>
</evidence>
<feature type="compositionally biased region" description="Low complexity" evidence="1">
    <location>
        <begin position="2123"/>
        <end position="2144"/>
    </location>
</feature>
<protein>
    <submittedName>
        <fullName evidence="5">Ig domain-containing protein group 2 domain-containing protein</fullName>
    </submittedName>
</protein>
<dbReference type="Gene3D" id="3.20.20.140">
    <property type="entry name" value="Metal-dependent hydrolases"/>
    <property type="match status" value="1"/>
</dbReference>
<dbReference type="Pfam" id="PF02368">
    <property type="entry name" value="Big_2"/>
    <property type="match status" value="3"/>
</dbReference>
<dbReference type="Pfam" id="PF07705">
    <property type="entry name" value="CARDB"/>
    <property type="match status" value="1"/>
</dbReference>
<dbReference type="Gene3D" id="2.60.40.1080">
    <property type="match status" value="3"/>
</dbReference>
<dbReference type="InterPro" id="IPR016195">
    <property type="entry name" value="Pol/histidinol_Pase-like"/>
</dbReference>
<keyword evidence="6" id="KW-1185">Reference proteome</keyword>
<feature type="domain" description="SLH" evidence="3">
    <location>
        <begin position="2461"/>
        <end position="2515"/>
    </location>
</feature>
<dbReference type="InterPro" id="IPR003343">
    <property type="entry name" value="Big_2"/>
</dbReference>
<feature type="domain" description="LTD" evidence="4">
    <location>
        <begin position="390"/>
        <end position="570"/>
    </location>
</feature>
<feature type="chain" id="PRO_5038525245" evidence="2">
    <location>
        <begin position="32"/>
        <end position="2515"/>
    </location>
</feature>
<dbReference type="InterPro" id="IPR051465">
    <property type="entry name" value="Cell_Envelope_Struct_Comp"/>
</dbReference>
<gene>
    <name evidence="5" type="ORF">FPZ49_08555</name>
</gene>
<dbReference type="PANTHER" id="PTHR43308">
    <property type="entry name" value="OUTER MEMBRANE PROTEIN ALPHA-RELATED"/>
    <property type="match status" value="1"/>
</dbReference>
<reference evidence="5 6" key="1">
    <citation type="submission" date="2019-07" db="EMBL/GenBank/DDBJ databases">
        <authorList>
            <person name="Kim J."/>
        </authorList>
    </citation>
    <scope>NUCLEOTIDE SEQUENCE [LARGE SCALE GENOMIC DNA]</scope>
    <source>
        <strain evidence="5 6">JC52</strain>
    </source>
</reference>
<feature type="compositionally biased region" description="Polar residues" evidence="1">
    <location>
        <begin position="2145"/>
        <end position="2165"/>
    </location>
</feature>
<evidence type="ECO:0000256" key="2">
    <source>
        <dbReference type="SAM" id="SignalP"/>
    </source>
</evidence>
<feature type="domain" description="SLH" evidence="3">
    <location>
        <begin position="2335"/>
        <end position="2398"/>
    </location>
</feature>
<feature type="signal peptide" evidence="2">
    <location>
        <begin position="1"/>
        <end position="31"/>
    </location>
</feature>
<dbReference type="SMART" id="SM00635">
    <property type="entry name" value="BID_2"/>
    <property type="match status" value="3"/>
</dbReference>
<feature type="domain" description="SLH" evidence="3">
    <location>
        <begin position="2399"/>
        <end position="2459"/>
    </location>
</feature>
<name>A0A559KE72_9BACL</name>
<dbReference type="PROSITE" id="PS51841">
    <property type="entry name" value="LTD"/>
    <property type="match status" value="1"/>
</dbReference>
<dbReference type="Pfam" id="PF14258">
    <property type="entry name" value="DUF4350"/>
    <property type="match status" value="1"/>
</dbReference>
<dbReference type="OrthoDB" id="9801679at2"/>
<dbReference type="Pfam" id="PF00395">
    <property type="entry name" value="SLH"/>
    <property type="match status" value="3"/>
</dbReference>
<dbReference type="InterPro" id="IPR001322">
    <property type="entry name" value="Lamin_tail_dom"/>
</dbReference>
<dbReference type="Proteomes" id="UP000317036">
    <property type="component" value="Unassembled WGS sequence"/>
</dbReference>
<dbReference type="InterPro" id="IPR013783">
    <property type="entry name" value="Ig-like_fold"/>
</dbReference>